<dbReference type="InterPro" id="IPR003959">
    <property type="entry name" value="ATPase_AAA_core"/>
</dbReference>
<dbReference type="PRINTS" id="PR00819">
    <property type="entry name" value="CBXCFQXSUPER"/>
</dbReference>
<sequence length="313" mass="35571">MYPQAKAARPGTINIVLNEAKGKADAVQSPSVKGKHMAPFRKIDHYFKPIIGLQELKHRVKEIYAQVLIAQKRKDMGLKSNGQVLHMVFKGNPGTGKTTIARMVAALFQEMEVLEKGHFIEADRSDLVGEYIGHTAQKTKDLIKKSLGGVLFIDEAYSLARGGDKDFGKEAIDTIVKCMEDHHDELVIILAGYPYEMDNFMRMNPGLASRFPIQLDFDDYSAMELSAIADHMVQDRDYVLSHQASKKLYEHLVSVCYHSQHNFSNARYVRNIIEEAIRKHAFRVASYPNHEKATLTTLEAEDFQLLFEKSRYH</sequence>
<comment type="similarity">
    <text evidence="1">Belongs to the CbxX/CfxQ family.</text>
</comment>
<dbReference type="Gene3D" id="1.10.8.60">
    <property type="match status" value="1"/>
</dbReference>
<dbReference type="InterPro" id="IPR050773">
    <property type="entry name" value="CbxX/CfxQ_RuBisCO_ESX"/>
</dbReference>
<dbReference type="InterPro" id="IPR027417">
    <property type="entry name" value="P-loop_NTPase"/>
</dbReference>
<dbReference type="SUPFAM" id="SSF52540">
    <property type="entry name" value="P-loop containing nucleoside triphosphate hydrolases"/>
    <property type="match status" value="1"/>
</dbReference>
<dbReference type="Proteomes" id="UP001221597">
    <property type="component" value="Chromosome"/>
</dbReference>
<reference evidence="5 6" key="1">
    <citation type="submission" date="2023-04" db="EMBL/GenBank/DDBJ databases">
        <title>Genome sequence of Halobacillus naozhouensis KACC 21980.</title>
        <authorList>
            <person name="Kim S."/>
            <person name="Heo J."/>
            <person name="Kwon S.-W."/>
        </authorList>
    </citation>
    <scope>NUCLEOTIDE SEQUENCE [LARGE SCALE GENOMIC DNA]</scope>
    <source>
        <strain evidence="5 6">KCTC 13234</strain>
    </source>
</reference>
<evidence type="ECO:0000256" key="1">
    <source>
        <dbReference type="ARBA" id="ARBA00010378"/>
    </source>
</evidence>
<dbReference type="PANTHER" id="PTHR43392">
    <property type="entry name" value="AAA-TYPE ATPASE FAMILY PROTEIN / ANKYRIN REPEAT FAMILY PROTEIN"/>
    <property type="match status" value="1"/>
</dbReference>
<dbReference type="InterPro" id="IPR003593">
    <property type="entry name" value="AAA+_ATPase"/>
</dbReference>
<keyword evidence="2" id="KW-0547">Nucleotide-binding</keyword>
<protein>
    <submittedName>
        <fullName evidence="5">AAA family ATPase</fullName>
    </submittedName>
</protein>
<evidence type="ECO:0000313" key="6">
    <source>
        <dbReference type="Proteomes" id="UP001221597"/>
    </source>
</evidence>
<dbReference type="Pfam" id="PF17866">
    <property type="entry name" value="AAA_lid_6"/>
    <property type="match status" value="1"/>
</dbReference>
<feature type="domain" description="AAA+ ATPase" evidence="4">
    <location>
        <begin position="83"/>
        <end position="221"/>
    </location>
</feature>
<proteinExistence type="inferred from homology"/>
<dbReference type="CDD" id="cd00009">
    <property type="entry name" value="AAA"/>
    <property type="match status" value="1"/>
</dbReference>
<dbReference type="InterPro" id="IPR041627">
    <property type="entry name" value="AAA_lid_6"/>
</dbReference>
<evidence type="ECO:0000256" key="2">
    <source>
        <dbReference type="ARBA" id="ARBA00022741"/>
    </source>
</evidence>
<organism evidence="5 6">
    <name type="scientific">Halobacillus naozhouensis</name>
    <dbReference type="NCBI Taxonomy" id="554880"/>
    <lineage>
        <taxon>Bacteria</taxon>
        <taxon>Bacillati</taxon>
        <taxon>Bacillota</taxon>
        <taxon>Bacilli</taxon>
        <taxon>Bacillales</taxon>
        <taxon>Bacillaceae</taxon>
        <taxon>Halobacillus</taxon>
    </lineage>
</organism>
<dbReference type="EMBL" id="CP121671">
    <property type="protein sequence ID" value="WFT72948.1"/>
    <property type="molecule type" value="Genomic_DNA"/>
</dbReference>
<accession>A0ABY8ISQ2</accession>
<dbReference type="Pfam" id="PF00004">
    <property type="entry name" value="AAA"/>
    <property type="match status" value="1"/>
</dbReference>
<keyword evidence="3" id="KW-0067">ATP-binding</keyword>
<keyword evidence="6" id="KW-1185">Reference proteome</keyword>
<dbReference type="RefSeq" id="WP_283074979.1">
    <property type="nucleotide sequence ID" value="NZ_CP121671.1"/>
</dbReference>
<evidence type="ECO:0000259" key="4">
    <source>
        <dbReference type="SMART" id="SM00382"/>
    </source>
</evidence>
<dbReference type="InterPro" id="IPR000641">
    <property type="entry name" value="CbxX/CfxQ"/>
</dbReference>
<dbReference type="SMART" id="SM00382">
    <property type="entry name" value="AAA"/>
    <property type="match status" value="1"/>
</dbReference>
<gene>
    <name evidence="5" type="ORF">P9989_11050</name>
</gene>
<dbReference type="PANTHER" id="PTHR43392:SF2">
    <property type="entry name" value="AAA-TYPE ATPASE FAMILY PROTEIN _ ANKYRIN REPEAT FAMILY PROTEIN"/>
    <property type="match status" value="1"/>
</dbReference>
<evidence type="ECO:0000313" key="5">
    <source>
        <dbReference type="EMBL" id="WFT72948.1"/>
    </source>
</evidence>
<evidence type="ECO:0000256" key="3">
    <source>
        <dbReference type="ARBA" id="ARBA00022840"/>
    </source>
</evidence>
<dbReference type="Gene3D" id="3.40.50.300">
    <property type="entry name" value="P-loop containing nucleotide triphosphate hydrolases"/>
    <property type="match status" value="1"/>
</dbReference>
<name>A0ABY8ISQ2_9BACI</name>